<proteinExistence type="predicted"/>
<dbReference type="EMBL" id="ASHM01060241">
    <property type="protein sequence ID" value="PNX89575.1"/>
    <property type="molecule type" value="Genomic_DNA"/>
</dbReference>
<sequence>MGRRKSKPHRSVGILVEANATAEAEPDKHNAIAVGEEEKCDFDKPYFVEVDRSGWLSDEHLDISEVVLTDLNLREGFNGFELSEDFYQDPQFSLRFRLCNVSDILGRIKLGHWPVLPYTDIHLEFVKRATVDNNETCTVLLSGIFDGPDEGVSGLVHLMSLKFVTLRAVIGIRLSEDTPSLRIRVEVLKSAFDACESLLEVSRQLWKKSMMNVMSWLRPEIMTSEVRYGFSSYMDMDMDMEVNSQNEMADGGGYAGKCSRFDPAGFYEAIKPSK</sequence>
<comment type="caution">
    <text evidence="1">The sequence shown here is derived from an EMBL/GenBank/DDBJ whole genome shotgun (WGS) entry which is preliminary data.</text>
</comment>
<dbReference type="STRING" id="57577.A0A2K3MFK2"/>
<reference evidence="1 2" key="1">
    <citation type="journal article" date="2014" name="Am. J. Bot.">
        <title>Genome assembly and annotation for red clover (Trifolium pratense; Fabaceae).</title>
        <authorList>
            <person name="Istvanek J."/>
            <person name="Jaros M."/>
            <person name="Krenek A."/>
            <person name="Repkova J."/>
        </authorList>
    </citation>
    <scope>NUCLEOTIDE SEQUENCE [LARGE SCALE GENOMIC DNA]</scope>
    <source>
        <strain evidence="2">cv. Tatra</strain>
        <tissue evidence="1">Young leaves</tissue>
    </source>
</reference>
<accession>A0A2K3MFK2</accession>
<gene>
    <name evidence="1" type="ORF">L195_g045695</name>
</gene>
<dbReference type="PANTHER" id="PTHR45865:SF1">
    <property type="entry name" value="E3 UBIQUITIN-PROTEIN LIGASE SHPRH"/>
    <property type="match status" value="1"/>
</dbReference>
<reference evidence="1 2" key="2">
    <citation type="journal article" date="2017" name="Front. Plant Sci.">
        <title>Gene Classification and Mining of Molecular Markers Useful in Red Clover (Trifolium pratense) Breeding.</title>
        <authorList>
            <person name="Istvanek J."/>
            <person name="Dluhosova J."/>
            <person name="Dluhos P."/>
            <person name="Patkova L."/>
            <person name="Nedelnik J."/>
            <person name="Repkova J."/>
        </authorList>
    </citation>
    <scope>NUCLEOTIDE SEQUENCE [LARGE SCALE GENOMIC DNA]</scope>
    <source>
        <strain evidence="2">cv. Tatra</strain>
        <tissue evidence="1">Young leaves</tissue>
    </source>
</reference>
<dbReference type="AlphaFoldDB" id="A0A2K3MFK2"/>
<dbReference type="InterPro" id="IPR052583">
    <property type="entry name" value="ATP-helicase/E3_Ub-Ligase"/>
</dbReference>
<organism evidence="1 2">
    <name type="scientific">Trifolium pratense</name>
    <name type="common">Red clover</name>
    <dbReference type="NCBI Taxonomy" id="57577"/>
    <lineage>
        <taxon>Eukaryota</taxon>
        <taxon>Viridiplantae</taxon>
        <taxon>Streptophyta</taxon>
        <taxon>Embryophyta</taxon>
        <taxon>Tracheophyta</taxon>
        <taxon>Spermatophyta</taxon>
        <taxon>Magnoliopsida</taxon>
        <taxon>eudicotyledons</taxon>
        <taxon>Gunneridae</taxon>
        <taxon>Pentapetalae</taxon>
        <taxon>rosids</taxon>
        <taxon>fabids</taxon>
        <taxon>Fabales</taxon>
        <taxon>Fabaceae</taxon>
        <taxon>Papilionoideae</taxon>
        <taxon>50 kb inversion clade</taxon>
        <taxon>NPAAA clade</taxon>
        <taxon>Hologalegina</taxon>
        <taxon>IRL clade</taxon>
        <taxon>Trifolieae</taxon>
        <taxon>Trifolium</taxon>
    </lineage>
</organism>
<dbReference type="PANTHER" id="PTHR45865">
    <property type="entry name" value="E3 UBIQUITIN-PROTEIN LIGASE SHPRH FAMILY MEMBER"/>
    <property type="match status" value="1"/>
</dbReference>
<evidence type="ECO:0000313" key="1">
    <source>
        <dbReference type="EMBL" id="PNX89575.1"/>
    </source>
</evidence>
<evidence type="ECO:0000313" key="2">
    <source>
        <dbReference type="Proteomes" id="UP000236291"/>
    </source>
</evidence>
<name>A0A2K3MFK2_TRIPR</name>
<protein>
    <submittedName>
        <fullName evidence="1">E3 ubiquitin-protein ligase shprh-like protein</fullName>
    </submittedName>
</protein>
<dbReference type="Proteomes" id="UP000236291">
    <property type="component" value="Unassembled WGS sequence"/>
</dbReference>